<keyword evidence="4" id="KW-0812">Transmembrane</keyword>
<accession>A0AAD3HCP0</accession>
<comment type="caution">
    <text evidence="5">The sequence shown here is derived from an EMBL/GenBank/DDBJ whole genome shotgun (WGS) entry which is preliminary data.</text>
</comment>
<feature type="compositionally biased region" description="Polar residues" evidence="3">
    <location>
        <begin position="270"/>
        <end position="281"/>
    </location>
</feature>
<dbReference type="Pfam" id="PF12796">
    <property type="entry name" value="Ank_2"/>
    <property type="match status" value="1"/>
</dbReference>
<dbReference type="PANTHER" id="PTHR24161:SF85">
    <property type="entry name" value="PALMITOYLTRANSFERASE HIP14"/>
    <property type="match status" value="1"/>
</dbReference>
<dbReference type="Proteomes" id="UP001054902">
    <property type="component" value="Unassembled WGS sequence"/>
</dbReference>
<dbReference type="Gene3D" id="1.25.40.20">
    <property type="entry name" value="Ankyrin repeat-containing domain"/>
    <property type="match status" value="1"/>
</dbReference>
<dbReference type="SMART" id="SM00248">
    <property type="entry name" value="ANK"/>
    <property type="match status" value="5"/>
</dbReference>
<feature type="compositionally biased region" description="Acidic residues" evidence="3">
    <location>
        <begin position="57"/>
        <end position="84"/>
    </location>
</feature>
<feature type="region of interest" description="Disordered" evidence="3">
    <location>
        <begin position="251"/>
        <end position="281"/>
    </location>
</feature>
<dbReference type="InterPro" id="IPR036770">
    <property type="entry name" value="Ankyrin_rpt-contain_sf"/>
</dbReference>
<evidence type="ECO:0008006" key="7">
    <source>
        <dbReference type="Google" id="ProtNLM"/>
    </source>
</evidence>
<reference evidence="5 6" key="1">
    <citation type="journal article" date="2021" name="Sci. Rep.">
        <title>The genome of the diatom Chaetoceros tenuissimus carries an ancient integrated fragment of an extant virus.</title>
        <authorList>
            <person name="Hongo Y."/>
            <person name="Kimura K."/>
            <person name="Takaki Y."/>
            <person name="Yoshida Y."/>
            <person name="Baba S."/>
            <person name="Kobayashi G."/>
            <person name="Nagasaki K."/>
            <person name="Hano T."/>
            <person name="Tomaru Y."/>
        </authorList>
    </citation>
    <scope>NUCLEOTIDE SEQUENCE [LARGE SCALE GENOMIC DNA]</scope>
    <source>
        <strain evidence="5 6">NIES-3715</strain>
    </source>
</reference>
<feature type="transmembrane region" description="Helical" evidence="4">
    <location>
        <begin position="756"/>
        <end position="779"/>
    </location>
</feature>
<sequence>METIPEGLAEESSHGSSTATPASNTDYNVDDLISEASSSVFIPLDGIDDSSAFSEKETEDDDDDLEEGDDEESYNNDESEEEITPEIIAPVESEPQKSVKSKSDVSTESEENEMIEEQVATTPKKDKPLPKSMKSDSAISTESEENEMIEEQLVVLDDDDDGDNSDLGERDDKYDLGGVYDLGAYDGEDDSESDKKYDLGAKTYDLGGGGSETKTYDLGGGSSSSAYDLSAPVKSSSSKKKYDLGAFLNSSGASSSRDIDLGLGKDSHSHSQSTKTPHRSGSTALILHKWITDRDWKSVRNWLSSADGKNKRLIESVNNKNEDGETSLHIACRKKAPFDVVKQIIDIAGVQSVMVVDTYGGSLPLHHACHFNANIDVIKLLVYIGGPQSLNMKDAIGNLPLHWALSKNAKFEVVKLLIDIGGRETVTAVNKIGWNTLHAATFFSSKYKVIKLLVDCGGLSLMKQNKKGDTPLDILYEKNWVDTDSIRLVQDHLGTDSNMVSWLPEVTVERTLNWIRRQPPSAQEIGFKRPFIQMILNHSFIENQFLSIALLDLFTQIVLVAIISFGINVDHWQGLKDAPFAELLVMKVCITWLGLRCIMEMFTTSIQSWISKFSNWLNMTQVVLVIWSLWILSNDGIGRDHEAGITIATLGITWFRSVFVLGDLFYNVAIFAGQLQFVVKKIFSFMVTSTVVLLGFVHMLYASTSWEERNCVDNGGEESQCLGPSLRDSYYTTFSEFLNPANLFADEDYLRNNTSLMVLAFFFAVVTQIILFNMLIAQIVCSYSESEAAGRSAFWQKRYHYILMMGSIYKFVMFRKKEKPLTSSTAHEYEDEEEERKIPVKRFAFSSPNFEVFPADYYHFRKWWLKDSTAPNFSTRLKYFLSWASWEEILVPGPSFERVISGGKKDEQNHISRAILYLIFPIIVVMNVMCFILGLVSFGYLWPKWMKTILFSGKVELKSFEEDLLLGRHMDSMKNEIKSIHNAVKAEKFVVNNIEDDMKNLRQDIKIFMSICKHNEDSSVYSEDASNYSESSSNAG</sequence>
<evidence type="ECO:0000256" key="2">
    <source>
        <dbReference type="ARBA" id="ARBA00023043"/>
    </source>
</evidence>
<feature type="transmembrane region" description="Helical" evidence="4">
    <location>
        <begin position="682"/>
        <end position="701"/>
    </location>
</feature>
<evidence type="ECO:0000256" key="1">
    <source>
        <dbReference type="ARBA" id="ARBA00022737"/>
    </source>
</evidence>
<dbReference type="SUPFAM" id="SSF48403">
    <property type="entry name" value="Ankyrin repeat"/>
    <property type="match status" value="1"/>
</dbReference>
<keyword evidence="4" id="KW-1133">Transmembrane helix</keyword>
<dbReference type="InterPro" id="IPR002110">
    <property type="entry name" value="Ankyrin_rpt"/>
</dbReference>
<feature type="compositionally biased region" description="Basic and acidic residues" evidence="3">
    <location>
        <begin position="257"/>
        <end position="269"/>
    </location>
</feature>
<evidence type="ECO:0000313" key="5">
    <source>
        <dbReference type="EMBL" id="GFH58248.1"/>
    </source>
</evidence>
<gene>
    <name evidence="5" type="ORF">CTEN210_14724</name>
</gene>
<feature type="compositionally biased region" description="Acidic residues" evidence="3">
    <location>
        <begin position="142"/>
        <end position="166"/>
    </location>
</feature>
<keyword evidence="1" id="KW-0677">Repeat</keyword>
<protein>
    <recommendedName>
        <fullName evidence="7">Ion transport domain-containing protein</fullName>
    </recommendedName>
</protein>
<feature type="transmembrane region" description="Helical" evidence="4">
    <location>
        <begin position="914"/>
        <end position="942"/>
    </location>
</feature>
<name>A0AAD3HCP0_9STRA</name>
<feature type="compositionally biased region" description="Polar residues" evidence="3">
    <location>
        <begin position="14"/>
        <end position="27"/>
    </location>
</feature>
<evidence type="ECO:0000313" key="6">
    <source>
        <dbReference type="Proteomes" id="UP001054902"/>
    </source>
</evidence>
<feature type="region of interest" description="Disordered" evidence="3">
    <location>
        <begin position="1"/>
        <end position="196"/>
    </location>
</feature>
<feature type="transmembrane region" description="Helical" evidence="4">
    <location>
        <begin position="616"/>
        <end position="633"/>
    </location>
</feature>
<keyword evidence="4" id="KW-0472">Membrane</keyword>
<dbReference type="EMBL" id="BLLK01000061">
    <property type="protein sequence ID" value="GFH58248.1"/>
    <property type="molecule type" value="Genomic_DNA"/>
</dbReference>
<evidence type="ECO:0000256" key="4">
    <source>
        <dbReference type="SAM" id="Phobius"/>
    </source>
</evidence>
<feature type="transmembrane region" description="Helical" evidence="4">
    <location>
        <begin position="545"/>
        <end position="567"/>
    </location>
</feature>
<proteinExistence type="predicted"/>
<feature type="transmembrane region" description="Helical" evidence="4">
    <location>
        <begin position="645"/>
        <end position="670"/>
    </location>
</feature>
<feature type="compositionally biased region" description="Basic and acidic residues" evidence="3">
    <location>
        <begin position="94"/>
        <end position="105"/>
    </location>
</feature>
<dbReference type="PANTHER" id="PTHR24161">
    <property type="entry name" value="ANK_REP_REGION DOMAIN-CONTAINING PROTEIN-RELATED"/>
    <property type="match status" value="1"/>
</dbReference>
<organism evidence="5 6">
    <name type="scientific">Chaetoceros tenuissimus</name>
    <dbReference type="NCBI Taxonomy" id="426638"/>
    <lineage>
        <taxon>Eukaryota</taxon>
        <taxon>Sar</taxon>
        <taxon>Stramenopiles</taxon>
        <taxon>Ochrophyta</taxon>
        <taxon>Bacillariophyta</taxon>
        <taxon>Coscinodiscophyceae</taxon>
        <taxon>Chaetocerotophycidae</taxon>
        <taxon>Chaetocerotales</taxon>
        <taxon>Chaetocerotaceae</taxon>
        <taxon>Chaetoceros</taxon>
    </lineage>
</organism>
<keyword evidence="6" id="KW-1185">Reference proteome</keyword>
<keyword evidence="2" id="KW-0040">ANK repeat</keyword>
<feature type="compositionally biased region" description="Acidic residues" evidence="3">
    <location>
        <begin position="107"/>
        <end position="116"/>
    </location>
</feature>
<dbReference type="AlphaFoldDB" id="A0AAD3HCP0"/>
<evidence type="ECO:0000256" key="3">
    <source>
        <dbReference type="SAM" id="MobiDB-lite"/>
    </source>
</evidence>